<dbReference type="HOGENOM" id="CLU_031314_0_0_1"/>
<dbReference type="AlphaFoldDB" id="A0A0D0B0Q6"/>
<name>A0A0D0B0Q6_9AGAR</name>
<organism evidence="1 2">
    <name type="scientific">Collybiopsis luxurians FD-317 M1</name>
    <dbReference type="NCBI Taxonomy" id="944289"/>
    <lineage>
        <taxon>Eukaryota</taxon>
        <taxon>Fungi</taxon>
        <taxon>Dikarya</taxon>
        <taxon>Basidiomycota</taxon>
        <taxon>Agaricomycotina</taxon>
        <taxon>Agaricomycetes</taxon>
        <taxon>Agaricomycetidae</taxon>
        <taxon>Agaricales</taxon>
        <taxon>Marasmiineae</taxon>
        <taxon>Omphalotaceae</taxon>
        <taxon>Collybiopsis</taxon>
        <taxon>Collybiopsis luxurians</taxon>
    </lineage>
</organism>
<keyword evidence="2" id="KW-1185">Reference proteome</keyword>
<feature type="non-terminal residue" evidence="1">
    <location>
        <position position="1"/>
    </location>
</feature>
<proteinExistence type="predicted"/>
<gene>
    <name evidence="1" type="ORF">GYMLUDRAFT_123559</name>
</gene>
<dbReference type="Gene3D" id="3.60.130.30">
    <property type="match status" value="1"/>
</dbReference>
<dbReference type="OrthoDB" id="3202607at2759"/>
<evidence type="ECO:0008006" key="3">
    <source>
        <dbReference type="Google" id="ProtNLM"/>
    </source>
</evidence>
<reference evidence="1 2" key="1">
    <citation type="submission" date="2014-04" db="EMBL/GenBank/DDBJ databases">
        <title>Evolutionary Origins and Diversification of the Mycorrhizal Mutualists.</title>
        <authorList>
            <consortium name="DOE Joint Genome Institute"/>
            <consortium name="Mycorrhizal Genomics Consortium"/>
            <person name="Kohler A."/>
            <person name="Kuo A."/>
            <person name="Nagy L.G."/>
            <person name="Floudas D."/>
            <person name="Copeland A."/>
            <person name="Barry K.W."/>
            <person name="Cichocki N."/>
            <person name="Veneault-Fourrey C."/>
            <person name="LaButti K."/>
            <person name="Lindquist E.A."/>
            <person name="Lipzen A."/>
            <person name="Lundell T."/>
            <person name="Morin E."/>
            <person name="Murat C."/>
            <person name="Riley R."/>
            <person name="Ohm R."/>
            <person name="Sun H."/>
            <person name="Tunlid A."/>
            <person name="Henrissat B."/>
            <person name="Grigoriev I.V."/>
            <person name="Hibbett D.S."/>
            <person name="Martin F."/>
        </authorList>
    </citation>
    <scope>NUCLEOTIDE SEQUENCE [LARGE SCALE GENOMIC DNA]</scope>
    <source>
        <strain evidence="1 2">FD-317 M1</strain>
    </source>
</reference>
<protein>
    <recommendedName>
        <fullName evidence="3">Prolyl 4-hydroxylase alpha subunit Fe(2+) 2OG dioxygenase domain-containing protein</fullName>
    </recommendedName>
</protein>
<feature type="non-terminal residue" evidence="1">
    <location>
        <position position="173"/>
    </location>
</feature>
<evidence type="ECO:0000313" key="1">
    <source>
        <dbReference type="EMBL" id="KIK56650.1"/>
    </source>
</evidence>
<dbReference type="Proteomes" id="UP000053593">
    <property type="component" value="Unassembled WGS sequence"/>
</dbReference>
<evidence type="ECO:0000313" key="2">
    <source>
        <dbReference type="Proteomes" id="UP000053593"/>
    </source>
</evidence>
<accession>A0A0D0B0Q6</accession>
<dbReference type="EMBL" id="KN834796">
    <property type="protein sequence ID" value="KIK56650.1"/>
    <property type="molecule type" value="Genomic_DNA"/>
</dbReference>
<sequence>FNAYARKIYVEYVDTLQEHLLRDPHLRPPSSNTAFAATKVNFGPQTNSKRHRDAGNRSDRWCTVTSAGKYNPDEGGHLILWDLRYVIRFPLGATILFPSALITHSNIPVRSGETRYSIVQFSSGGLFRWHYNGWCSDKAWFVRATCEQREKREEDRKTRWKEKLENFTKWADL</sequence>